<comment type="similarity">
    <text evidence="2">Belongs to the ATPase A chain family.</text>
</comment>
<dbReference type="Pfam" id="PF00119">
    <property type="entry name" value="ATP-synt_A"/>
    <property type="match status" value="1"/>
</dbReference>
<comment type="subcellular location">
    <subcellularLocation>
        <location evidence="1">Membrane</location>
        <topology evidence="1">Multi-pass membrane protein</topology>
    </subcellularLocation>
    <subcellularLocation>
        <location evidence="11">Mitochondrion inner membrane</location>
        <topology evidence="11">Multi-pass membrane protein</topology>
    </subcellularLocation>
</comment>
<name>A0A810VQ80_9CRUS</name>
<feature type="transmembrane region" description="Helical" evidence="12">
    <location>
        <begin position="97"/>
        <end position="120"/>
    </location>
</feature>
<keyword evidence="3" id="KW-0813">Transport</keyword>
<dbReference type="Gene3D" id="1.20.120.220">
    <property type="entry name" value="ATP synthase, F0 complex, subunit A"/>
    <property type="match status" value="1"/>
</dbReference>
<evidence type="ECO:0000256" key="9">
    <source>
        <dbReference type="ARBA" id="ARBA00023136"/>
    </source>
</evidence>
<keyword evidence="9 12" id="KW-0472">Membrane</keyword>
<dbReference type="PRINTS" id="PR00123">
    <property type="entry name" value="ATPASEA"/>
</dbReference>
<evidence type="ECO:0000256" key="2">
    <source>
        <dbReference type="ARBA" id="ARBA00006810"/>
    </source>
</evidence>
<dbReference type="InterPro" id="IPR000568">
    <property type="entry name" value="ATP_synth_F0_asu"/>
</dbReference>
<evidence type="ECO:0000256" key="1">
    <source>
        <dbReference type="ARBA" id="ARBA00004141"/>
    </source>
</evidence>
<evidence type="ECO:0000256" key="11">
    <source>
        <dbReference type="RuleBase" id="RU004450"/>
    </source>
</evidence>
<dbReference type="CDD" id="cd00310">
    <property type="entry name" value="ATP-synt_Fo_a_6"/>
    <property type="match status" value="1"/>
</dbReference>
<feature type="transmembrane region" description="Helical" evidence="12">
    <location>
        <begin position="132"/>
        <end position="153"/>
    </location>
</feature>
<sequence>MNMFQMFEPTSSILTSQLKLNWFVFLFTALLLHQTKNKKMKFNVLKTILMALWSEKKELAMSFKMKSNLLLSLVFVTILGTNTLSILPYNFCNSSHMSLTMGLALNTWLALMLWVVANSFTNMIIHLTPLSAPLILSPFLVVVETISLLIRPLTLSLRLTANMIAGHIILNLAMSAMVAKSIGPLTIMMIAISPLTTLELGVALIQSYVFVTLISLYISEN</sequence>
<evidence type="ECO:0000256" key="8">
    <source>
        <dbReference type="ARBA" id="ARBA00023065"/>
    </source>
</evidence>
<dbReference type="GO" id="GO:0046933">
    <property type="term" value="F:proton-transporting ATP synthase activity, rotational mechanism"/>
    <property type="evidence" value="ECO:0007669"/>
    <property type="project" value="TreeGrafter"/>
</dbReference>
<keyword evidence="13" id="KW-0496">Mitochondrion</keyword>
<dbReference type="EMBL" id="LC597489">
    <property type="protein sequence ID" value="BCO10958.1"/>
    <property type="molecule type" value="Genomic_DNA"/>
</dbReference>
<keyword evidence="7 12" id="KW-1133">Transmembrane helix</keyword>
<evidence type="ECO:0000256" key="10">
    <source>
        <dbReference type="ARBA" id="ARBA00023310"/>
    </source>
</evidence>
<evidence type="ECO:0000256" key="4">
    <source>
        <dbReference type="ARBA" id="ARBA00022547"/>
    </source>
</evidence>
<protein>
    <recommendedName>
        <fullName evidence="11">ATP synthase subunit a</fullName>
    </recommendedName>
</protein>
<feature type="transmembrane region" description="Helical" evidence="12">
    <location>
        <begin position="12"/>
        <end position="32"/>
    </location>
</feature>
<feature type="transmembrane region" description="Helical" evidence="12">
    <location>
        <begin position="200"/>
        <end position="218"/>
    </location>
</feature>
<dbReference type="InterPro" id="IPR023011">
    <property type="entry name" value="ATP_synth_F0_asu_AS"/>
</dbReference>
<dbReference type="InterPro" id="IPR035908">
    <property type="entry name" value="F0_ATP_A_sf"/>
</dbReference>
<evidence type="ECO:0000256" key="5">
    <source>
        <dbReference type="ARBA" id="ARBA00022692"/>
    </source>
</evidence>
<organism evidence="13">
    <name type="scientific">Arctotanais alascensis</name>
    <dbReference type="NCBI Taxonomy" id="1003057"/>
    <lineage>
        <taxon>Eukaryota</taxon>
        <taxon>Metazoa</taxon>
        <taxon>Ecdysozoa</taxon>
        <taxon>Arthropoda</taxon>
        <taxon>Crustacea</taxon>
        <taxon>Multicrustacea</taxon>
        <taxon>Malacostraca</taxon>
        <taxon>Eumalacostraca</taxon>
        <taxon>Peracarida</taxon>
        <taxon>Tanaidacea</taxon>
        <taxon>Tanaidomorpha</taxon>
        <taxon>Tanaidoidea</taxon>
        <taxon>Tanaididae</taxon>
        <taxon>Arctotanais</taxon>
    </lineage>
</organism>
<dbReference type="PROSITE" id="PS00449">
    <property type="entry name" value="ATPASE_A"/>
    <property type="match status" value="1"/>
</dbReference>
<dbReference type="PANTHER" id="PTHR11410">
    <property type="entry name" value="ATP SYNTHASE SUBUNIT A"/>
    <property type="match status" value="1"/>
</dbReference>
<feature type="transmembrane region" description="Helical" evidence="12">
    <location>
        <begin position="69"/>
        <end position="91"/>
    </location>
</feature>
<dbReference type="SUPFAM" id="SSF81336">
    <property type="entry name" value="F1F0 ATP synthase subunit A"/>
    <property type="match status" value="1"/>
</dbReference>
<evidence type="ECO:0000256" key="6">
    <source>
        <dbReference type="ARBA" id="ARBA00022781"/>
    </source>
</evidence>
<dbReference type="NCBIfam" id="TIGR01131">
    <property type="entry name" value="ATP_synt_6_or_A"/>
    <property type="match status" value="1"/>
</dbReference>
<proteinExistence type="inferred from homology"/>
<keyword evidence="6" id="KW-0375">Hydrogen ion transport</keyword>
<evidence type="ECO:0000256" key="12">
    <source>
        <dbReference type="SAM" id="Phobius"/>
    </source>
</evidence>
<geneLocation type="mitochondrion" evidence="13"/>
<dbReference type="GO" id="GO:0045259">
    <property type="term" value="C:proton-transporting ATP synthase complex"/>
    <property type="evidence" value="ECO:0007669"/>
    <property type="project" value="UniProtKB-KW"/>
</dbReference>
<evidence type="ECO:0000313" key="13">
    <source>
        <dbReference type="EMBL" id="BCO10958.1"/>
    </source>
</evidence>
<dbReference type="AlphaFoldDB" id="A0A810VQ80"/>
<keyword evidence="4" id="KW-0138">CF(0)</keyword>
<reference evidence="13" key="1">
    <citation type="journal article" date="2021" name="Zool. Sci.">
        <title>First Complete Mitochondrial Genome of a Tanaidacean Crustacean (Arctotanais alascensis).</title>
        <authorList>
            <person name="Kakui K."/>
            <person name="Kano Y."/>
        </authorList>
    </citation>
    <scope>NUCLEOTIDE SEQUENCE</scope>
</reference>
<keyword evidence="5 12" id="KW-0812">Transmembrane</keyword>
<dbReference type="InterPro" id="IPR045083">
    <property type="entry name" value="ATP_synth_F0_asu_bact/mt"/>
</dbReference>
<accession>A0A810VQ80</accession>
<gene>
    <name evidence="13" type="primary">atp6</name>
</gene>
<dbReference type="PANTHER" id="PTHR11410:SF0">
    <property type="entry name" value="ATP SYNTHASE SUBUNIT A"/>
    <property type="match status" value="1"/>
</dbReference>
<evidence type="ECO:0000256" key="3">
    <source>
        <dbReference type="ARBA" id="ARBA00022448"/>
    </source>
</evidence>
<dbReference type="GO" id="GO:0005743">
    <property type="term" value="C:mitochondrial inner membrane"/>
    <property type="evidence" value="ECO:0007669"/>
    <property type="project" value="UniProtKB-SubCell"/>
</dbReference>
<evidence type="ECO:0000256" key="7">
    <source>
        <dbReference type="ARBA" id="ARBA00022989"/>
    </source>
</evidence>
<keyword evidence="8" id="KW-0406">Ion transport</keyword>
<keyword evidence="10" id="KW-0066">ATP synthesis</keyword>